<gene>
    <name evidence="1" type="ORF">NQ176_g5593</name>
</gene>
<evidence type="ECO:0000313" key="2">
    <source>
        <dbReference type="Proteomes" id="UP001143910"/>
    </source>
</evidence>
<evidence type="ECO:0000313" key="1">
    <source>
        <dbReference type="EMBL" id="KAJ2975300.1"/>
    </source>
</evidence>
<keyword evidence="2" id="KW-1185">Reference proteome</keyword>
<protein>
    <submittedName>
        <fullName evidence="1">Uncharacterized protein</fullName>
    </submittedName>
</protein>
<sequence length="231" mass="25362">MEPVAKILRDARAAAEDGDSLPETDQMFESIAESAKNYMSMFDASHDFSHVLRVVALSQRILAAERQAGRALTLDSAVIILAAFLHDVNDKKYTNGTAAVQGGPMQLLQASGVSATVATKVVNVVENVSYSTETRNPDKAKAALEAWPELGVVQDADRLDAIGAIGIGRAFTFGGAKMPLSDMQLSREHMTEKLEKLESMMKTETGRAMAKERTRRIQVFCEWWDEEYSAF</sequence>
<dbReference type="EMBL" id="JANJQO010000725">
    <property type="protein sequence ID" value="KAJ2975300.1"/>
    <property type="molecule type" value="Genomic_DNA"/>
</dbReference>
<organism evidence="1 2">
    <name type="scientific">Zarea fungicola</name>
    <dbReference type="NCBI Taxonomy" id="93591"/>
    <lineage>
        <taxon>Eukaryota</taxon>
        <taxon>Fungi</taxon>
        <taxon>Dikarya</taxon>
        <taxon>Ascomycota</taxon>
        <taxon>Pezizomycotina</taxon>
        <taxon>Sordariomycetes</taxon>
        <taxon>Hypocreomycetidae</taxon>
        <taxon>Hypocreales</taxon>
        <taxon>Cordycipitaceae</taxon>
        <taxon>Zarea</taxon>
    </lineage>
</organism>
<name>A0ACC1N7Q1_9HYPO</name>
<proteinExistence type="predicted"/>
<reference evidence="1" key="1">
    <citation type="submission" date="2022-08" db="EMBL/GenBank/DDBJ databases">
        <title>Genome Sequence of Lecanicillium fungicola.</title>
        <authorList>
            <person name="Buettner E."/>
        </authorList>
    </citation>
    <scope>NUCLEOTIDE SEQUENCE</scope>
    <source>
        <strain evidence="1">Babe33</strain>
    </source>
</reference>
<accession>A0ACC1N7Q1</accession>
<dbReference type="Proteomes" id="UP001143910">
    <property type="component" value="Unassembled WGS sequence"/>
</dbReference>
<comment type="caution">
    <text evidence="1">The sequence shown here is derived from an EMBL/GenBank/DDBJ whole genome shotgun (WGS) entry which is preliminary data.</text>
</comment>